<evidence type="ECO:0000313" key="2">
    <source>
        <dbReference type="Proteomes" id="UP001158045"/>
    </source>
</evidence>
<accession>A0ABT6NBX4</accession>
<dbReference type="InterPro" id="IPR051454">
    <property type="entry name" value="RNA/ubiquinone_mod_enzymes"/>
</dbReference>
<comment type="caution">
    <text evidence="1">The sequence shown here is derived from an EMBL/GenBank/DDBJ whole genome shotgun (WGS) entry which is preliminary data.</text>
</comment>
<sequence>MRFFNGKKIELLAPAGNYEIFKGIVESKCDAIYFGGQRMNMRMIRKGFNFTDEELKLAVDLARERNKATYITVNNLLDEDDLEALDAYLLFLDEIKPTGIIVQDMAVLSRAHKLNLGIEIHASVMMNVHNLETIHALKEKGVNRVVLSRETTLAEASFFHQNSQMEFEYFTHGDMCVAHGAQCYYSSMLFGMSSNRGKCLKPCRWWFDFEGNRAYPLAVKDMSMIAHLPEMIHSGITSFKIEGRMREKEFIVDLINRYGDVIDRYIEDPIGYDYKAQEAWIYEHRKRDLSTAYAFGTPGLSNINERYEGTGKFYSTGKMFSTPTEESKVEQHQVDQLISVFDRQEVNREKLSVRVEDMDQVRVALEEGVDRIYLASDIFEPKHPFTIEDIIEISSVKNETELFIALPRMMDELQFEKYKVWLEKIENSGGKVEGLLITNLGVAKAFAGKDYKMVGDFSLNIFNRTAAQFYLDQDVEMITPSIELPAKELKALLDSGVPCEVITHGRLSTMYMSHDLYEAQNVSTDDTLVYENEGGKYVVKRDVHGKTHLLMQKHYTLLPIADRLSGARIRIEAQNDTPDALRAIIKAHKAVIHREVCGMDSLGSLGKSHLVTLGAIRF</sequence>
<dbReference type="EMBL" id="JARYZI010000004">
    <property type="protein sequence ID" value="MDH8677930.1"/>
    <property type="molecule type" value="Genomic_DNA"/>
</dbReference>
<dbReference type="Proteomes" id="UP001158045">
    <property type="component" value="Unassembled WGS sequence"/>
</dbReference>
<dbReference type="Pfam" id="PF01136">
    <property type="entry name" value="Peptidase_U32"/>
    <property type="match status" value="1"/>
</dbReference>
<proteinExistence type="predicted"/>
<reference evidence="1 2" key="1">
    <citation type="submission" date="2023-04" db="EMBL/GenBank/DDBJ databases">
        <title>Fusibacter bizertensis strain WBS, isolated from littoral bottom sediments of the Arctic seas - biochemical and genomic analysis.</title>
        <authorList>
            <person name="Brioukhanov A.L."/>
        </authorList>
    </citation>
    <scope>NUCLEOTIDE SEQUENCE [LARGE SCALE GENOMIC DNA]</scope>
    <source>
        <strain evidence="1 2">WBS</strain>
    </source>
</reference>
<gene>
    <name evidence="1" type="ORF">QE109_07210</name>
</gene>
<evidence type="ECO:0000313" key="1">
    <source>
        <dbReference type="EMBL" id="MDH8677930.1"/>
    </source>
</evidence>
<organism evidence="1 2">
    <name type="scientific">Fusibacter bizertensis</name>
    <dbReference type="NCBI Taxonomy" id="1488331"/>
    <lineage>
        <taxon>Bacteria</taxon>
        <taxon>Bacillati</taxon>
        <taxon>Bacillota</taxon>
        <taxon>Clostridia</taxon>
        <taxon>Eubacteriales</taxon>
        <taxon>Eubacteriales Family XII. Incertae Sedis</taxon>
        <taxon>Fusibacter</taxon>
    </lineage>
</organism>
<keyword evidence="2" id="KW-1185">Reference proteome</keyword>
<name>A0ABT6NBX4_9FIRM</name>
<dbReference type="RefSeq" id="WP_281093758.1">
    <property type="nucleotide sequence ID" value="NZ_JARYZI010000004.1"/>
</dbReference>
<protein>
    <submittedName>
        <fullName evidence="1">U32 family peptidase</fullName>
    </submittedName>
</protein>
<dbReference type="PANTHER" id="PTHR30217">
    <property type="entry name" value="PEPTIDASE U32 FAMILY"/>
    <property type="match status" value="1"/>
</dbReference>
<dbReference type="PANTHER" id="PTHR30217:SF12">
    <property type="entry name" value="U32 FAMILY PEPTIDASE"/>
    <property type="match status" value="1"/>
</dbReference>
<dbReference type="InterPro" id="IPR001539">
    <property type="entry name" value="Peptidase_U32"/>
</dbReference>